<protein>
    <submittedName>
        <fullName evidence="2">N-acetylneuraminic acid mutarotase</fullName>
    </submittedName>
</protein>
<reference evidence="3" key="1">
    <citation type="submission" date="2017-02" db="EMBL/GenBank/DDBJ databases">
        <authorList>
            <person name="Varghese N."/>
            <person name="Submissions S."/>
        </authorList>
    </citation>
    <scope>NUCLEOTIDE SEQUENCE [LARGE SCALE GENOMIC DNA]</scope>
    <source>
        <strain evidence="3">ATCC 700200</strain>
    </source>
</reference>
<dbReference type="EMBL" id="FUYE01000013">
    <property type="protein sequence ID" value="SKB02341.1"/>
    <property type="molecule type" value="Genomic_DNA"/>
</dbReference>
<dbReference type="PANTHER" id="PTHR46773:SF5">
    <property type="entry name" value="OS04G0487100 PROTEIN"/>
    <property type="match status" value="1"/>
</dbReference>
<dbReference type="Proteomes" id="UP000190774">
    <property type="component" value="Unassembled WGS sequence"/>
</dbReference>
<dbReference type="Gene3D" id="2.120.10.80">
    <property type="entry name" value="Kelch-type beta propeller"/>
    <property type="match status" value="2"/>
</dbReference>
<keyword evidence="3" id="KW-1185">Reference proteome</keyword>
<organism evidence="2 3">
    <name type="scientific">Prosthecobacter debontii</name>
    <dbReference type="NCBI Taxonomy" id="48467"/>
    <lineage>
        <taxon>Bacteria</taxon>
        <taxon>Pseudomonadati</taxon>
        <taxon>Verrucomicrobiota</taxon>
        <taxon>Verrucomicrobiia</taxon>
        <taxon>Verrucomicrobiales</taxon>
        <taxon>Verrucomicrobiaceae</taxon>
        <taxon>Prosthecobacter</taxon>
    </lineage>
</organism>
<proteinExistence type="predicted"/>
<evidence type="ECO:0000256" key="1">
    <source>
        <dbReference type="SAM" id="SignalP"/>
    </source>
</evidence>
<dbReference type="InterPro" id="IPR056734">
    <property type="entry name" value="NANM"/>
</dbReference>
<feature type="chain" id="PRO_5012142910" evidence="1">
    <location>
        <begin position="24"/>
        <end position="349"/>
    </location>
</feature>
<dbReference type="InterPro" id="IPR053256">
    <property type="entry name" value="Kelch_repeat-containing"/>
</dbReference>
<evidence type="ECO:0000313" key="2">
    <source>
        <dbReference type="EMBL" id="SKB02341.1"/>
    </source>
</evidence>
<dbReference type="InterPro" id="IPR015915">
    <property type="entry name" value="Kelch-typ_b-propeller"/>
</dbReference>
<dbReference type="PANTHER" id="PTHR46773">
    <property type="match status" value="1"/>
</dbReference>
<keyword evidence="1" id="KW-0732">Signal</keyword>
<dbReference type="STRING" id="48467.SAMN02745166_03631"/>
<feature type="signal peptide" evidence="1">
    <location>
        <begin position="1"/>
        <end position="23"/>
    </location>
</feature>
<sequence length="349" mass="37296">MSHGLMKPLLSALFLMLTLPALAEDDWTSLPHLPDPEGFAGSFAGVSGGALIVAGGTNFPDKRPWEGGTKVWYERVYALEQPKGTWKEAGHLPKSNGYGVSITTPEGLICIGGGDATHNFQEVFRVAYRAGQVTLTELPALPQRCAFMAGAEMDSVIYVCGGIETPTATEAMNTLWALDLQHLDKGWKTLAPCPGPGRILATMAALEGSLYLFSGAALKADAEGKPTREWLKDAWTWQPNQGWKKISDLPRVAVAAPSPAPIVNGNILVLGGDDGALVNFEPKDKHPGFPREILAYHPGSDSWVGLGDLPFSLVTTPAVEWQGQIVIPGGEARPGKRSPAVWMGRITPP</sequence>
<dbReference type="Pfam" id="PF24996">
    <property type="entry name" value="NANM"/>
    <property type="match status" value="2"/>
</dbReference>
<gene>
    <name evidence="2" type="ORF">SAMN02745166_03631</name>
</gene>
<accession>A0A1T4YM47</accession>
<name>A0A1T4YM47_9BACT</name>
<evidence type="ECO:0000313" key="3">
    <source>
        <dbReference type="Proteomes" id="UP000190774"/>
    </source>
</evidence>
<dbReference type="AlphaFoldDB" id="A0A1T4YM47"/>
<dbReference type="SUPFAM" id="SSF117281">
    <property type="entry name" value="Kelch motif"/>
    <property type="match status" value="1"/>
</dbReference>